<evidence type="ECO:0000313" key="1">
    <source>
        <dbReference type="EMBL" id="OEV19875.1"/>
    </source>
</evidence>
<comment type="caution">
    <text evidence="1">The sequence shown here is derived from an EMBL/GenBank/DDBJ whole genome shotgun (WGS) entry which is preliminary data.</text>
</comment>
<protein>
    <submittedName>
        <fullName evidence="1">Uncharacterized protein</fullName>
    </submittedName>
</protein>
<proteinExistence type="predicted"/>
<dbReference type="AlphaFoldDB" id="A0A1E7LUH3"/>
<sequence>MRIMEYRQLFTDVRRRPGSYGLSGSFREAVAFINGCDAGNSWGLLVGFREWLALKAETEANLAWPFLILKIAKIPAGDSEAGVQFSGADEAKSLEVLFEELDSFLSARNGVHGATVIIAKYLEARG</sequence>
<reference evidence="1 2" key="1">
    <citation type="journal article" date="2016" name="Front. Microbiol.">
        <title>Comparative Genomics Analysis of Streptomyces Species Reveals Their Adaptation to the Marine Environment and Their Diversity at the Genomic Level.</title>
        <authorList>
            <person name="Tian X."/>
            <person name="Zhang Z."/>
            <person name="Yang T."/>
            <person name="Chen M."/>
            <person name="Li J."/>
            <person name="Chen F."/>
            <person name="Yang J."/>
            <person name="Li W."/>
            <person name="Zhang B."/>
            <person name="Zhang Z."/>
            <person name="Wu J."/>
            <person name="Zhang C."/>
            <person name="Long L."/>
            <person name="Xiao J."/>
        </authorList>
    </citation>
    <scope>NUCLEOTIDE SEQUENCE [LARGE SCALE GENOMIC DNA]</scope>
    <source>
        <strain evidence="1 2">SCSIO M10372</strain>
    </source>
</reference>
<accession>A0A1E7LUH3</accession>
<dbReference type="Proteomes" id="UP000175971">
    <property type="component" value="Unassembled WGS sequence"/>
</dbReference>
<gene>
    <name evidence="1" type="ORF">AN221_13900</name>
</gene>
<name>A0A1E7LUH3_9ACTN</name>
<keyword evidence="2" id="KW-1185">Reference proteome</keyword>
<organism evidence="1 2">
    <name type="scientific">Streptomyces nanshensis</name>
    <dbReference type="NCBI Taxonomy" id="518642"/>
    <lineage>
        <taxon>Bacteria</taxon>
        <taxon>Bacillati</taxon>
        <taxon>Actinomycetota</taxon>
        <taxon>Actinomycetes</taxon>
        <taxon>Kitasatosporales</taxon>
        <taxon>Streptomycetaceae</taxon>
        <taxon>Streptomyces</taxon>
    </lineage>
</organism>
<dbReference type="EMBL" id="LJGZ01000030">
    <property type="protein sequence ID" value="OEV19875.1"/>
    <property type="molecule type" value="Genomic_DNA"/>
</dbReference>
<evidence type="ECO:0000313" key="2">
    <source>
        <dbReference type="Proteomes" id="UP000175971"/>
    </source>
</evidence>